<organism evidence="7 8">
    <name type="scientific">Sphingobium boeckii</name>
    <dbReference type="NCBI Taxonomy" id="1082345"/>
    <lineage>
        <taxon>Bacteria</taxon>
        <taxon>Pseudomonadati</taxon>
        <taxon>Pseudomonadota</taxon>
        <taxon>Alphaproteobacteria</taxon>
        <taxon>Sphingomonadales</taxon>
        <taxon>Sphingomonadaceae</taxon>
        <taxon>Sphingobium</taxon>
    </lineage>
</organism>
<dbReference type="Gene3D" id="2.40.10.350">
    <property type="entry name" value="Rod shape-determining protein MreC, domain 2"/>
    <property type="match status" value="1"/>
</dbReference>
<dbReference type="InterPro" id="IPR055342">
    <property type="entry name" value="MreC_beta-barrel_core"/>
</dbReference>
<comment type="similarity">
    <text evidence="1">Belongs to the MreC family.</text>
</comment>
<dbReference type="InterPro" id="IPR042175">
    <property type="entry name" value="Cell/Rod_MreC_2"/>
</dbReference>
<dbReference type="GO" id="GO:0005886">
    <property type="term" value="C:plasma membrane"/>
    <property type="evidence" value="ECO:0007669"/>
    <property type="project" value="TreeGrafter"/>
</dbReference>
<dbReference type="GO" id="GO:0008360">
    <property type="term" value="P:regulation of cell shape"/>
    <property type="evidence" value="ECO:0007669"/>
    <property type="project" value="UniProtKB-KW"/>
</dbReference>
<comment type="caution">
    <text evidence="7">The sequence shown here is derived from an EMBL/GenBank/DDBJ whole genome shotgun (WGS) entry which is preliminary data.</text>
</comment>
<evidence type="ECO:0000256" key="3">
    <source>
        <dbReference type="ARBA" id="ARBA00022960"/>
    </source>
</evidence>
<dbReference type="PANTHER" id="PTHR34138">
    <property type="entry name" value="CELL SHAPE-DETERMINING PROTEIN MREC"/>
    <property type="match status" value="1"/>
</dbReference>
<evidence type="ECO:0000313" key="7">
    <source>
        <dbReference type="EMBL" id="MBB5687481.1"/>
    </source>
</evidence>
<keyword evidence="5" id="KW-0472">Membrane</keyword>
<evidence type="ECO:0000313" key="8">
    <source>
        <dbReference type="Proteomes" id="UP000549617"/>
    </source>
</evidence>
<accession>A0A7W9AL48</accession>
<dbReference type="PANTHER" id="PTHR34138:SF1">
    <property type="entry name" value="CELL SHAPE-DETERMINING PROTEIN MREC"/>
    <property type="match status" value="1"/>
</dbReference>
<dbReference type="InterPro" id="IPR007221">
    <property type="entry name" value="MreC"/>
</dbReference>
<name>A0A7W9AL48_9SPHN</name>
<keyword evidence="5" id="KW-0812">Transmembrane</keyword>
<reference evidence="7 8" key="1">
    <citation type="submission" date="2020-08" db="EMBL/GenBank/DDBJ databases">
        <title>Genomic Encyclopedia of Type Strains, Phase IV (KMG-IV): sequencing the most valuable type-strain genomes for metagenomic binning, comparative biology and taxonomic classification.</title>
        <authorList>
            <person name="Goeker M."/>
        </authorList>
    </citation>
    <scope>NUCLEOTIDE SEQUENCE [LARGE SCALE GENOMIC DNA]</scope>
    <source>
        <strain evidence="7 8">DSM 25079</strain>
    </source>
</reference>
<evidence type="ECO:0000259" key="6">
    <source>
        <dbReference type="Pfam" id="PF04085"/>
    </source>
</evidence>
<proteinExistence type="inferred from homology"/>
<keyword evidence="3" id="KW-0133">Cell shape</keyword>
<dbReference type="Gene3D" id="2.40.10.340">
    <property type="entry name" value="Rod shape-determining protein MreC, domain 1"/>
    <property type="match status" value="1"/>
</dbReference>
<dbReference type="EMBL" id="JACIJC010000005">
    <property type="protein sequence ID" value="MBB5687481.1"/>
    <property type="molecule type" value="Genomic_DNA"/>
</dbReference>
<dbReference type="AlphaFoldDB" id="A0A7W9AL48"/>
<dbReference type="Pfam" id="PF04085">
    <property type="entry name" value="MreC"/>
    <property type="match status" value="1"/>
</dbReference>
<feature type="domain" description="Rod shape-determining protein MreC beta-barrel core" evidence="6">
    <location>
        <begin position="136"/>
        <end position="255"/>
    </location>
</feature>
<evidence type="ECO:0000256" key="1">
    <source>
        <dbReference type="ARBA" id="ARBA00009369"/>
    </source>
</evidence>
<sequence length="294" mass="30381">MAPPKNRRPGFSRKAQYGLFASYVIAVAGALVGLLLLVTAWVDPAGHNAIRSLLSDITSPVSRVLTTVVRGTGSGGDSIAEYFRAGSKNAELRAELDTARRRLTAARATEYENKRLKRLLAIREGDPAAIVTARLVSSSATSTRRFAILDAGASSGVANGQPVRGPDGLVGRVVETGRITARVLLITDTGNVVPVIRISDGLPAIVTGNGEGTVEIRALTSGANVLRIGDVFVTSGTGGVYPPQIPVAIATTTSGDAAVGRVLADPSRLDYAIVQPIFQPLAAAPPAAVEGAPE</sequence>
<evidence type="ECO:0000256" key="2">
    <source>
        <dbReference type="ARBA" id="ARBA00013855"/>
    </source>
</evidence>
<dbReference type="InterPro" id="IPR042177">
    <property type="entry name" value="Cell/Rod_1"/>
</dbReference>
<dbReference type="RefSeq" id="WP_184021069.1">
    <property type="nucleotide sequence ID" value="NZ_JACIJC010000005.1"/>
</dbReference>
<dbReference type="Proteomes" id="UP000549617">
    <property type="component" value="Unassembled WGS sequence"/>
</dbReference>
<keyword evidence="5" id="KW-1133">Transmembrane helix</keyword>
<protein>
    <recommendedName>
        <fullName evidence="2">Cell shape-determining protein MreC</fullName>
    </recommendedName>
    <alternativeName>
        <fullName evidence="4">Cell shape protein MreC</fullName>
    </alternativeName>
</protein>
<keyword evidence="8" id="KW-1185">Reference proteome</keyword>
<gene>
    <name evidence="7" type="ORF">FHS49_003509</name>
</gene>
<evidence type="ECO:0000256" key="5">
    <source>
        <dbReference type="SAM" id="Phobius"/>
    </source>
</evidence>
<feature type="transmembrane region" description="Helical" evidence="5">
    <location>
        <begin position="20"/>
        <end position="42"/>
    </location>
</feature>
<evidence type="ECO:0000256" key="4">
    <source>
        <dbReference type="ARBA" id="ARBA00032089"/>
    </source>
</evidence>